<name>A0A382NEE3_9ZZZZ</name>
<evidence type="ECO:0000313" key="1">
    <source>
        <dbReference type="EMBL" id="SVC59070.1"/>
    </source>
</evidence>
<sequence length="97" mass="11158">MLKRSIFYVLIITAAFSFEAQSAVSEVQGCNLKNGTSMDDVVALSEQMNQIQDGDGYIEKRFGQLIMQPIVEQTEKSEFDFYFLNFWGNYQIYGNDM</sequence>
<feature type="non-terminal residue" evidence="1">
    <location>
        <position position="97"/>
    </location>
</feature>
<accession>A0A382NEE3</accession>
<protein>
    <submittedName>
        <fullName evidence="1">Uncharacterized protein</fullName>
    </submittedName>
</protein>
<dbReference type="EMBL" id="UINC01099641">
    <property type="protein sequence ID" value="SVC59070.1"/>
    <property type="molecule type" value="Genomic_DNA"/>
</dbReference>
<dbReference type="AlphaFoldDB" id="A0A382NEE3"/>
<reference evidence="1" key="1">
    <citation type="submission" date="2018-05" db="EMBL/GenBank/DDBJ databases">
        <authorList>
            <person name="Lanie J.A."/>
            <person name="Ng W.-L."/>
            <person name="Kazmierczak K.M."/>
            <person name="Andrzejewski T.M."/>
            <person name="Davidsen T.M."/>
            <person name="Wayne K.J."/>
            <person name="Tettelin H."/>
            <person name="Glass J.I."/>
            <person name="Rusch D."/>
            <person name="Podicherti R."/>
            <person name="Tsui H.-C.T."/>
            <person name="Winkler M.E."/>
        </authorList>
    </citation>
    <scope>NUCLEOTIDE SEQUENCE</scope>
</reference>
<gene>
    <name evidence="1" type="ORF">METZ01_LOCUS311924</name>
</gene>
<proteinExistence type="predicted"/>
<organism evidence="1">
    <name type="scientific">marine metagenome</name>
    <dbReference type="NCBI Taxonomy" id="408172"/>
    <lineage>
        <taxon>unclassified sequences</taxon>
        <taxon>metagenomes</taxon>
        <taxon>ecological metagenomes</taxon>
    </lineage>
</organism>